<comment type="caution">
    <text evidence="1">The sequence shown here is derived from an EMBL/GenBank/DDBJ whole genome shotgun (WGS) entry which is preliminary data.</text>
</comment>
<organism evidence="1 2">
    <name type="scientific">Smallanthus sonchifolius</name>
    <dbReference type="NCBI Taxonomy" id="185202"/>
    <lineage>
        <taxon>Eukaryota</taxon>
        <taxon>Viridiplantae</taxon>
        <taxon>Streptophyta</taxon>
        <taxon>Embryophyta</taxon>
        <taxon>Tracheophyta</taxon>
        <taxon>Spermatophyta</taxon>
        <taxon>Magnoliopsida</taxon>
        <taxon>eudicotyledons</taxon>
        <taxon>Gunneridae</taxon>
        <taxon>Pentapetalae</taxon>
        <taxon>asterids</taxon>
        <taxon>campanulids</taxon>
        <taxon>Asterales</taxon>
        <taxon>Asteraceae</taxon>
        <taxon>Asteroideae</taxon>
        <taxon>Heliantheae alliance</taxon>
        <taxon>Millerieae</taxon>
        <taxon>Smallanthus</taxon>
    </lineage>
</organism>
<dbReference type="Proteomes" id="UP001056120">
    <property type="component" value="Linkage Group LG16"/>
</dbReference>
<protein>
    <submittedName>
        <fullName evidence="1">Uncharacterized protein</fullName>
    </submittedName>
</protein>
<evidence type="ECO:0000313" key="1">
    <source>
        <dbReference type="EMBL" id="KAI3774898.1"/>
    </source>
</evidence>
<name>A0ACB9FVD1_9ASTR</name>
<evidence type="ECO:0000313" key="2">
    <source>
        <dbReference type="Proteomes" id="UP001056120"/>
    </source>
</evidence>
<accession>A0ACB9FVD1</accession>
<keyword evidence="2" id="KW-1185">Reference proteome</keyword>
<proteinExistence type="predicted"/>
<reference evidence="2" key="1">
    <citation type="journal article" date="2022" name="Mol. Ecol. Resour.">
        <title>The genomes of chicory, endive, great burdock and yacon provide insights into Asteraceae palaeo-polyploidization history and plant inulin production.</title>
        <authorList>
            <person name="Fan W."/>
            <person name="Wang S."/>
            <person name="Wang H."/>
            <person name="Wang A."/>
            <person name="Jiang F."/>
            <person name="Liu H."/>
            <person name="Zhao H."/>
            <person name="Xu D."/>
            <person name="Zhang Y."/>
        </authorList>
    </citation>
    <scope>NUCLEOTIDE SEQUENCE [LARGE SCALE GENOMIC DNA]</scope>
    <source>
        <strain evidence="2">cv. Yunnan</strain>
    </source>
</reference>
<gene>
    <name evidence="1" type="ORF">L1987_49461</name>
</gene>
<sequence length="200" mass="22567">MSTYCLPLEDYDQEKYNEPMVWVGIYVAIASLLCILAMATDLLHGFRNRKLWFPSKYFSLNAASITVITVAMKLPVDLSSDMPSYMDQATKLESLAFMCTMMANFMPSLAAMDNKTLLANIIDIFSACFTNIPQVITVKCHESVIEKTEVSVKVAAKLLGKTTQIIERLETCEVPSMNPDKMAYVDEWRLYLKQSTPQGF</sequence>
<dbReference type="EMBL" id="CM042033">
    <property type="protein sequence ID" value="KAI3774898.1"/>
    <property type="molecule type" value="Genomic_DNA"/>
</dbReference>
<reference evidence="1 2" key="2">
    <citation type="journal article" date="2022" name="Mol. Ecol. Resour.">
        <title>The genomes of chicory, endive, great burdock and yacon provide insights into Asteraceae paleo-polyploidization history and plant inulin production.</title>
        <authorList>
            <person name="Fan W."/>
            <person name="Wang S."/>
            <person name="Wang H."/>
            <person name="Wang A."/>
            <person name="Jiang F."/>
            <person name="Liu H."/>
            <person name="Zhao H."/>
            <person name="Xu D."/>
            <person name="Zhang Y."/>
        </authorList>
    </citation>
    <scope>NUCLEOTIDE SEQUENCE [LARGE SCALE GENOMIC DNA]</scope>
    <source>
        <strain evidence="2">cv. Yunnan</strain>
        <tissue evidence="1">Leaves</tissue>
    </source>
</reference>